<comment type="caution">
    <text evidence="3">The sequence shown here is derived from an EMBL/GenBank/DDBJ whole genome shotgun (WGS) entry which is preliminary data.</text>
</comment>
<evidence type="ECO:0000259" key="2">
    <source>
        <dbReference type="Pfam" id="PF16671"/>
    </source>
</evidence>
<evidence type="ECO:0000256" key="1">
    <source>
        <dbReference type="SAM" id="MobiDB-lite"/>
    </source>
</evidence>
<proteinExistence type="predicted"/>
<gene>
    <name evidence="3" type="ORF">GCM10009665_45420</name>
</gene>
<organism evidence="3 4">
    <name type="scientific">Kitasatospora nipponensis</name>
    <dbReference type="NCBI Taxonomy" id="258049"/>
    <lineage>
        <taxon>Bacteria</taxon>
        <taxon>Bacillati</taxon>
        <taxon>Actinomycetota</taxon>
        <taxon>Actinomycetes</taxon>
        <taxon>Kitasatosporales</taxon>
        <taxon>Streptomycetaceae</taxon>
        <taxon>Kitasatospora</taxon>
    </lineage>
</organism>
<evidence type="ECO:0000313" key="3">
    <source>
        <dbReference type="EMBL" id="GAA1249548.1"/>
    </source>
</evidence>
<feature type="domain" description="ACD" evidence="2">
    <location>
        <begin position="38"/>
        <end position="295"/>
    </location>
</feature>
<dbReference type="Proteomes" id="UP001500037">
    <property type="component" value="Unassembled WGS sequence"/>
</dbReference>
<dbReference type="Gene3D" id="1.10.3680.20">
    <property type="entry name" value="Actin cross-linking domain"/>
    <property type="match status" value="1"/>
</dbReference>
<accession>A0ABN1WGC4</accession>
<sequence>MVRLLGQGQGQEQEQHRHGDGCGHQGAGSPPAPVQRVYRTEFAGSSLGTEQELIGVKVAKARNTDSHIAEVLDNAGHLLLEVTTDIGGQQSFRGYYDYTLEMKAAPTEVADQQGWAARRRAFRAVVELFDAAADAGGTPLTSRALGEEFQLVVRNQEHLVHSDFGHGVSGSSDQVTLGIRAQDVGSDLGEAGLMAAGAFWYDREIGSELPVEGLIDAVGSRTVYSYVMSVLRFLASLIRENELSFDGAPESYRKNLYDSDIKNRWSVLPRTPPWDLLDILAATDSTAVKVAIAKTPPPPGIDPTIWKAARQHINTRQSLAGHDQPTPLIAGGQGALFEFRSSVPPAFGHALHGAEHQAAAPQGQAPSADFAEVMRQRRARLGSDSGQSDSDEY</sequence>
<evidence type="ECO:0000313" key="4">
    <source>
        <dbReference type="Proteomes" id="UP001500037"/>
    </source>
</evidence>
<feature type="compositionally biased region" description="Low complexity" evidence="1">
    <location>
        <begin position="1"/>
        <end position="12"/>
    </location>
</feature>
<dbReference type="EMBL" id="BAAALF010000087">
    <property type="protein sequence ID" value="GAA1249548.1"/>
    <property type="molecule type" value="Genomic_DNA"/>
</dbReference>
<feature type="region of interest" description="Disordered" evidence="1">
    <location>
        <begin position="1"/>
        <end position="33"/>
    </location>
</feature>
<name>A0ABN1WGC4_9ACTN</name>
<dbReference type="InterPro" id="IPR032074">
    <property type="entry name" value="ACD_dom"/>
</dbReference>
<protein>
    <recommendedName>
        <fullName evidence="2">ACD domain-containing protein</fullName>
    </recommendedName>
</protein>
<keyword evidence="4" id="KW-1185">Reference proteome</keyword>
<reference evidence="3 4" key="1">
    <citation type="journal article" date="2019" name="Int. J. Syst. Evol. Microbiol.">
        <title>The Global Catalogue of Microorganisms (GCM) 10K type strain sequencing project: providing services to taxonomists for standard genome sequencing and annotation.</title>
        <authorList>
            <consortium name="The Broad Institute Genomics Platform"/>
            <consortium name="The Broad Institute Genome Sequencing Center for Infectious Disease"/>
            <person name="Wu L."/>
            <person name="Ma J."/>
        </authorList>
    </citation>
    <scope>NUCLEOTIDE SEQUENCE [LARGE SCALE GENOMIC DNA]</scope>
    <source>
        <strain evidence="3 4">JCM 13004</strain>
    </source>
</reference>
<dbReference type="Pfam" id="PF16671">
    <property type="entry name" value="ACD"/>
    <property type="match status" value="1"/>
</dbReference>